<feature type="compositionally biased region" description="Acidic residues" evidence="1">
    <location>
        <begin position="15"/>
        <end position="31"/>
    </location>
</feature>
<reference evidence="3 4" key="2">
    <citation type="journal article" date="2010" name="Nature">
        <title>Comparative genomics reveals mobile pathogenicity chromosomes in Fusarium.</title>
        <authorList>
            <person name="Ma L.J."/>
            <person name="van der Does H.C."/>
            <person name="Borkovich K.A."/>
            <person name="Coleman J.J."/>
            <person name="Daboussi M.J."/>
            <person name="Di Pietro A."/>
            <person name="Dufresne M."/>
            <person name="Freitag M."/>
            <person name="Grabherr M."/>
            <person name="Henrissat B."/>
            <person name="Houterman P.M."/>
            <person name="Kang S."/>
            <person name="Shim W.B."/>
            <person name="Woloshuk C."/>
            <person name="Xie X."/>
            <person name="Xu J.R."/>
            <person name="Antoniw J."/>
            <person name="Baker S.E."/>
            <person name="Bluhm B.H."/>
            <person name="Breakspear A."/>
            <person name="Brown D.W."/>
            <person name="Butchko R.A."/>
            <person name="Chapman S."/>
            <person name="Coulson R."/>
            <person name="Coutinho P.M."/>
            <person name="Danchin E.G."/>
            <person name="Diener A."/>
            <person name="Gale L.R."/>
            <person name="Gardiner D.M."/>
            <person name="Goff S."/>
            <person name="Hammond-Kosack K.E."/>
            <person name="Hilburn K."/>
            <person name="Hua-Van A."/>
            <person name="Jonkers W."/>
            <person name="Kazan K."/>
            <person name="Kodira C.D."/>
            <person name="Koehrsen M."/>
            <person name="Kumar L."/>
            <person name="Lee Y.H."/>
            <person name="Li L."/>
            <person name="Manners J.M."/>
            <person name="Miranda-Saavedra D."/>
            <person name="Mukherjee M."/>
            <person name="Park G."/>
            <person name="Park J."/>
            <person name="Park S.Y."/>
            <person name="Proctor R.H."/>
            <person name="Regev A."/>
            <person name="Ruiz-Roldan M.C."/>
            <person name="Sain D."/>
            <person name="Sakthikumar S."/>
            <person name="Sykes S."/>
            <person name="Schwartz D.C."/>
            <person name="Turgeon B.G."/>
            <person name="Wapinski I."/>
            <person name="Yoder O."/>
            <person name="Young S."/>
            <person name="Zeng Q."/>
            <person name="Zhou S."/>
            <person name="Galagan J."/>
            <person name="Cuomo C.A."/>
            <person name="Kistler H.C."/>
            <person name="Rep M."/>
        </authorList>
    </citation>
    <scope>GENOME REANNOTATION</scope>
    <source>
        <strain evidence="4">ATCC MYA-4620 / CBS 123657 / FGSC 9075 / NRRL 31084 / PH-1</strain>
        <strain evidence="3">PH-1 / ATCC MYA-4620 / FGSC 9075 / NRRL 31084</strain>
    </source>
</reference>
<evidence type="ECO:0000313" key="3">
    <source>
        <dbReference type="EnsemblFungi" id="CEF85361"/>
    </source>
</evidence>
<dbReference type="EMBL" id="HG970335">
    <property type="protein sequence ID" value="CEF85361.1"/>
    <property type="molecule type" value="Genomic_DNA"/>
</dbReference>
<feature type="region of interest" description="Disordered" evidence="1">
    <location>
        <begin position="1"/>
        <end position="44"/>
    </location>
</feature>
<feature type="compositionally biased region" description="Basic residues" evidence="1">
    <location>
        <begin position="35"/>
        <end position="44"/>
    </location>
</feature>
<name>A0A098DTZ8_GIBZE</name>
<organism evidence="2 4">
    <name type="scientific">Gibberella zeae (strain ATCC MYA-4620 / CBS 123657 / FGSC 9075 / NRRL 31084 / PH-1)</name>
    <name type="common">Wheat head blight fungus</name>
    <name type="synonym">Fusarium graminearum</name>
    <dbReference type="NCBI Taxonomy" id="229533"/>
    <lineage>
        <taxon>Eukaryota</taxon>
        <taxon>Fungi</taxon>
        <taxon>Dikarya</taxon>
        <taxon>Ascomycota</taxon>
        <taxon>Pezizomycotina</taxon>
        <taxon>Sordariomycetes</taxon>
        <taxon>Hypocreomycetidae</taxon>
        <taxon>Hypocreales</taxon>
        <taxon>Nectriaceae</taxon>
        <taxon>Fusarium</taxon>
    </lineage>
</organism>
<evidence type="ECO:0000313" key="2">
    <source>
        <dbReference type="EMBL" id="CEF85361.1"/>
    </source>
</evidence>
<reference evidence="3 4" key="1">
    <citation type="journal article" date="2007" name="Science">
        <title>The Fusarium graminearum genome reveals a link between localized polymorphism and pathogen specialization.</title>
        <authorList>
            <person name="Cuomo C.A."/>
            <person name="Gueldener U."/>
            <person name="Xu J.-R."/>
            <person name="Trail F."/>
            <person name="Turgeon B.G."/>
            <person name="Di Pietro A."/>
            <person name="Walton J.D."/>
            <person name="Ma L.-J."/>
            <person name="Baker S.E."/>
            <person name="Rep M."/>
            <person name="Adam G."/>
            <person name="Antoniw J."/>
            <person name="Baldwin T."/>
            <person name="Calvo S.E."/>
            <person name="Chang Y.-L."/>
            <person name="DeCaprio D."/>
            <person name="Gale L.R."/>
            <person name="Gnerre S."/>
            <person name="Goswami R.S."/>
            <person name="Hammond-Kosack K."/>
            <person name="Harris L.J."/>
            <person name="Hilburn K."/>
            <person name="Kennell J.C."/>
            <person name="Kroken S."/>
            <person name="Magnuson J.K."/>
            <person name="Mannhaupt G."/>
            <person name="Mauceli E.W."/>
            <person name="Mewes H.-W."/>
            <person name="Mitterbauer R."/>
            <person name="Muehlbauer G."/>
            <person name="Muensterkoetter M."/>
            <person name="Nelson D."/>
            <person name="O'Donnell K."/>
            <person name="Ouellet T."/>
            <person name="Qi W."/>
            <person name="Quesneville H."/>
            <person name="Roncero M.I.G."/>
            <person name="Seong K.-Y."/>
            <person name="Tetko I.V."/>
            <person name="Urban M."/>
            <person name="Waalwijk C."/>
            <person name="Ward T.J."/>
            <person name="Yao J."/>
            <person name="Birren B.W."/>
            <person name="Kistler H.C."/>
        </authorList>
    </citation>
    <scope>NUCLEOTIDE SEQUENCE [LARGE SCALE GENOMIC DNA]</scope>
    <source>
        <strain evidence="4">ATCC MYA-4620 / CBS 123657 / FGSC 9075 / NRRL 31084 / PH-1</strain>
        <strain evidence="3">PH-1 / ATCC MYA-4620 / FGSC 9075 / NRRL 31084</strain>
    </source>
</reference>
<dbReference type="InParanoid" id="A0A098DTZ8"/>
<dbReference type="VEuPathDB" id="FungiDB:FGRAMPH1_01G25629"/>
<protein>
    <submittedName>
        <fullName evidence="2">Chromosome 4, complete genome</fullName>
    </submittedName>
</protein>
<dbReference type="AlphaFoldDB" id="A0A098DTZ8"/>
<reference evidence="2 4" key="3">
    <citation type="journal article" date="2015" name="BMC Genomics">
        <title>The completed genome sequence of the pathogenic ascomycete fungus Fusarium graminearum.</title>
        <authorList>
            <person name="King R."/>
            <person name="Urban M."/>
            <person name="Hammond-Kosack M.C."/>
            <person name="Hassani-Pak K."/>
            <person name="Hammond-Kosack K.E."/>
        </authorList>
    </citation>
    <scope>NUCLEOTIDE SEQUENCE [LARGE SCALE GENOMIC DNA]</scope>
    <source>
        <strain evidence="4">ATCC MYA-4620 / CBS 123657 / FGSC 9075 / NRRL 31084 / PH-1</strain>
        <strain evidence="2">PH-1</strain>
    </source>
</reference>
<accession>A0A0E0SFZ8</accession>
<accession>A0A098DTZ8</accession>
<proteinExistence type="predicted"/>
<reference evidence="3" key="4">
    <citation type="submission" date="2017-01" db="UniProtKB">
        <authorList>
            <consortium name="EnsemblFungi"/>
        </authorList>
    </citation>
    <scope>IDENTIFICATION</scope>
    <source>
        <strain evidence="3">PH-1 / ATCC MYA-4620 / FGSC 9075 / NRRL 31084</strain>
    </source>
</reference>
<evidence type="ECO:0000256" key="1">
    <source>
        <dbReference type="SAM" id="MobiDB-lite"/>
    </source>
</evidence>
<evidence type="ECO:0000313" key="4">
    <source>
        <dbReference type="Proteomes" id="UP000070720"/>
    </source>
</evidence>
<dbReference type="EnsemblFungi" id="CEF85361">
    <property type="protein sequence ID" value="CEF85361"/>
    <property type="gene ID" value="FGRRES_20379"/>
</dbReference>
<dbReference type="Proteomes" id="UP000070720">
    <property type="component" value="Chromosome 4"/>
</dbReference>
<sequence>MKRDKKNQHVIVVADPDDEDDPELKIEEEDELGTRRTKTSKKSKFQSVAPKAVTDTFQLDSDESETAADIAFGAPVNEPLAHQEGEQVEDSGYEFQTPTNERLADVEDDHVEEPDPKRARTE</sequence>
<keyword evidence="4" id="KW-1185">Reference proteome</keyword>
<feature type="region of interest" description="Disordered" evidence="1">
    <location>
        <begin position="77"/>
        <end position="122"/>
    </location>
</feature>
<feature type="compositionally biased region" description="Basic and acidic residues" evidence="1">
    <location>
        <begin position="113"/>
        <end position="122"/>
    </location>
</feature>
<gene>
    <name evidence="2" type="ORF">FGRAMPH1_01T25629</name>
</gene>